<dbReference type="Gene3D" id="1.10.357.140">
    <property type="entry name" value="UbiA prenyltransferase"/>
    <property type="match status" value="1"/>
</dbReference>
<name>A0A271J1P0_9BACT</name>
<comment type="similarity">
    <text evidence="9">Belongs to the UbiA prenyltransferase family. Protoheme IX farnesyltransferase subfamily.</text>
</comment>
<feature type="transmembrane region" description="Helical" evidence="9">
    <location>
        <begin position="126"/>
        <end position="143"/>
    </location>
</feature>
<dbReference type="GO" id="GO:0008495">
    <property type="term" value="F:protoheme IX farnesyltransferase activity"/>
    <property type="evidence" value="ECO:0007669"/>
    <property type="project" value="UniProtKB-UniRule"/>
</dbReference>
<dbReference type="PANTHER" id="PTHR43448">
    <property type="entry name" value="PROTOHEME IX FARNESYLTRANSFERASE, MITOCHONDRIAL"/>
    <property type="match status" value="1"/>
</dbReference>
<evidence type="ECO:0000313" key="11">
    <source>
        <dbReference type="Proteomes" id="UP000216339"/>
    </source>
</evidence>
<keyword evidence="6 9" id="KW-0350">Heme biosynthesis</keyword>
<keyword evidence="3 9" id="KW-0808">Transferase</keyword>
<comment type="function">
    <text evidence="9">Converts heme B (protoheme IX) to heme O by substitution of the vinyl group on carbon 2 of heme B porphyrin ring with a hydroxyethyl farnesyl side group.</text>
</comment>
<evidence type="ECO:0000256" key="3">
    <source>
        <dbReference type="ARBA" id="ARBA00022679"/>
    </source>
</evidence>
<feature type="transmembrane region" description="Helical" evidence="9">
    <location>
        <begin position="282"/>
        <end position="303"/>
    </location>
</feature>
<dbReference type="PANTHER" id="PTHR43448:SF2">
    <property type="entry name" value="PROTOHEME IX FARNESYLTRANSFERASE, MITOCHONDRIAL"/>
    <property type="match status" value="1"/>
</dbReference>
<keyword evidence="11" id="KW-1185">Reference proteome</keyword>
<feature type="transmembrane region" description="Helical" evidence="9">
    <location>
        <begin position="55"/>
        <end position="79"/>
    </location>
</feature>
<dbReference type="UniPathway" id="UPA00834">
    <property type="reaction ID" value="UER00712"/>
</dbReference>
<evidence type="ECO:0000256" key="9">
    <source>
        <dbReference type="HAMAP-Rule" id="MF_00154"/>
    </source>
</evidence>
<keyword evidence="5 9" id="KW-1133">Transmembrane helix</keyword>
<feature type="transmembrane region" description="Helical" evidence="9">
    <location>
        <begin position="28"/>
        <end position="49"/>
    </location>
</feature>
<evidence type="ECO:0000256" key="7">
    <source>
        <dbReference type="ARBA" id="ARBA00023136"/>
    </source>
</evidence>
<dbReference type="PROSITE" id="PS00943">
    <property type="entry name" value="UBIA"/>
    <property type="match status" value="1"/>
</dbReference>
<evidence type="ECO:0000256" key="4">
    <source>
        <dbReference type="ARBA" id="ARBA00022692"/>
    </source>
</evidence>
<feature type="transmembrane region" description="Helical" evidence="9">
    <location>
        <begin position="155"/>
        <end position="175"/>
    </location>
</feature>
<evidence type="ECO:0000256" key="6">
    <source>
        <dbReference type="ARBA" id="ARBA00023133"/>
    </source>
</evidence>
<dbReference type="OrthoDB" id="9814417at2"/>
<feature type="transmembrane region" description="Helical" evidence="9">
    <location>
        <begin position="250"/>
        <end position="270"/>
    </location>
</feature>
<reference evidence="10 11" key="1">
    <citation type="submission" date="2016-11" db="EMBL/GenBank/DDBJ databases">
        <title>Study of marine rhodopsin-containing bacteria.</title>
        <authorList>
            <person name="Yoshizawa S."/>
            <person name="Kumagai Y."/>
            <person name="Kogure K."/>
        </authorList>
    </citation>
    <scope>NUCLEOTIDE SEQUENCE [LARGE SCALE GENOMIC DNA]</scope>
    <source>
        <strain evidence="10 11">SAORIC-28</strain>
    </source>
</reference>
<dbReference type="EMBL" id="MQWD01000001">
    <property type="protein sequence ID" value="PAP77373.1"/>
    <property type="molecule type" value="Genomic_DNA"/>
</dbReference>
<comment type="catalytic activity">
    <reaction evidence="8 9">
        <text>heme b + (2E,6E)-farnesyl diphosphate + H2O = Fe(II)-heme o + diphosphate</text>
        <dbReference type="Rhea" id="RHEA:28070"/>
        <dbReference type="ChEBI" id="CHEBI:15377"/>
        <dbReference type="ChEBI" id="CHEBI:33019"/>
        <dbReference type="ChEBI" id="CHEBI:60344"/>
        <dbReference type="ChEBI" id="CHEBI:60530"/>
        <dbReference type="ChEBI" id="CHEBI:175763"/>
        <dbReference type="EC" id="2.5.1.141"/>
    </reaction>
</comment>
<dbReference type="NCBIfam" id="TIGR01473">
    <property type="entry name" value="cyoE_ctaB"/>
    <property type="match status" value="1"/>
</dbReference>
<keyword evidence="7 9" id="KW-0472">Membrane</keyword>
<feature type="transmembrane region" description="Helical" evidence="9">
    <location>
        <begin position="181"/>
        <end position="202"/>
    </location>
</feature>
<dbReference type="AlphaFoldDB" id="A0A271J1P0"/>
<comment type="miscellaneous">
    <text evidence="9">Carbon 2 of the heme B porphyrin ring is defined according to the Fischer nomenclature.</text>
</comment>
<dbReference type="GO" id="GO:0048034">
    <property type="term" value="P:heme O biosynthetic process"/>
    <property type="evidence" value="ECO:0007669"/>
    <property type="project" value="UniProtKB-UniRule"/>
</dbReference>
<dbReference type="InterPro" id="IPR030470">
    <property type="entry name" value="UbiA_prenylTrfase_CS"/>
</dbReference>
<gene>
    <name evidence="9" type="primary">ctaB</name>
    <name evidence="10" type="ORF">BSZ37_13480</name>
</gene>
<organism evidence="10 11">
    <name type="scientific">Rubrivirga marina</name>
    <dbReference type="NCBI Taxonomy" id="1196024"/>
    <lineage>
        <taxon>Bacteria</taxon>
        <taxon>Pseudomonadati</taxon>
        <taxon>Rhodothermota</taxon>
        <taxon>Rhodothermia</taxon>
        <taxon>Rhodothermales</taxon>
        <taxon>Rubricoccaceae</taxon>
        <taxon>Rubrivirga</taxon>
    </lineage>
</organism>
<evidence type="ECO:0000256" key="2">
    <source>
        <dbReference type="ARBA" id="ARBA00022475"/>
    </source>
</evidence>
<proteinExistence type="inferred from homology"/>
<keyword evidence="4 9" id="KW-0812">Transmembrane</keyword>
<dbReference type="InterPro" id="IPR006369">
    <property type="entry name" value="Protohaem_IX_farnesylTrfase"/>
</dbReference>
<comment type="pathway">
    <text evidence="9">Porphyrin-containing compound metabolism; heme O biosynthesis; heme O from protoheme: step 1/1.</text>
</comment>
<comment type="caution">
    <text evidence="10">The sequence shown here is derived from an EMBL/GenBank/DDBJ whole genome shotgun (WGS) entry which is preliminary data.</text>
</comment>
<evidence type="ECO:0000256" key="1">
    <source>
        <dbReference type="ARBA" id="ARBA00004141"/>
    </source>
</evidence>
<dbReference type="EC" id="2.5.1.141" evidence="9"/>
<accession>A0A271J1P0</accession>
<dbReference type="GO" id="GO:0005886">
    <property type="term" value="C:plasma membrane"/>
    <property type="evidence" value="ECO:0007669"/>
    <property type="project" value="UniProtKB-SubCell"/>
</dbReference>
<keyword evidence="2 9" id="KW-1003">Cell membrane</keyword>
<evidence type="ECO:0000256" key="8">
    <source>
        <dbReference type="ARBA" id="ARBA00047690"/>
    </source>
</evidence>
<dbReference type="Pfam" id="PF01040">
    <property type="entry name" value="UbiA"/>
    <property type="match status" value="1"/>
</dbReference>
<dbReference type="InterPro" id="IPR044878">
    <property type="entry name" value="UbiA_sf"/>
</dbReference>
<dbReference type="Proteomes" id="UP000216339">
    <property type="component" value="Unassembled WGS sequence"/>
</dbReference>
<evidence type="ECO:0000313" key="10">
    <source>
        <dbReference type="EMBL" id="PAP77373.1"/>
    </source>
</evidence>
<comment type="subcellular location">
    <subcellularLocation>
        <location evidence="9">Cell membrane</location>
        <topology evidence="9">Multi-pass membrane protein</topology>
    </subcellularLocation>
    <subcellularLocation>
        <location evidence="1">Membrane</location>
        <topology evidence="1">Multi-pass membrane protein</topology>
    </subcellularLocation>
</comment>
<evidence type="ECO:0000256" key="5">
    <source>
        <dbReference type="ARBA" id="ARBA00022989"/>
    </source>
</evidence>
<dbReference type="HAMAP" id="MF_00154">
    <property type="entry name" value="CyoE_CtaB"/>
    <property type="match status" value="1"/>
</dbReference>
<protein>
    <recommendedName>
        <fullName evidence="9">Protoheme IX farnesyltransferase</fullName>
        <ecNumber evidence="9">2.5.1.141</ecNumber>
    </recommendedName>
    <alternativeName>
        <fullName evidence="9">Heme B farnesyltransferase</fullName>
    </alternativeName>
    <alternativeName>
        <fullName evidence="9">Heme O synthase</fullName>
    </alternativeName>
</protein>
<sequence>MRPRPSSAVAVAVEAPTAFTLLSDYKELLKPGITAFVVVMAAAGYLLGATGPIDWVVLLGLMAGTALTGGGAAALNHVAERQFDARMARTATRPLPSGRMGSVHATVYAALCVVVGAIVLAATTNVLTTGLALATVALYVGVYTPLKRRTVHNTLVGAIPGAIPALGGAAAATGALDATGWALFAILYLWQLPHFYALAWLLREDYRRGGFRMLPSAADGERTLATLVLGATLALLVAGVLPAAVGQAGMLFLVGMMGVGTAFAIPAFSFFSEPTDDRARRLLLASIAYVPAFFVLVVADFLLR</sequence>
<feature type="transmembrane region" description="Helical" evidence="9">
    <location>
        <begin position="223"/>
        <end position="244"/>
    </location>
</feature>
<dbReference type="RefSeq" id="WP_095511042.1">
    <property type="nucleotide sequence ID" value="NZ_MQWD01000001.1"/>
</dbReference>
<dbReference type="InterPro" id="IPR000537">
    <property type="entry name" value="UbiA_prenyltransferase"/>
</dbReference>
<dbReference type="CDD" id="cd13957">
    <property type="entry name" value="PT_UbiA_Cox10"/>
    <property type="match status" value="1"/>
</dbReference>
<feature type="transmembrane region" description="Helical" evidence="9">
    <location>
        <begin position="100"/>
        <end position="120"/>
    </location>
</feature>